<accession>A0AAN6RXG6</accession>
<evidence type="ECO:0000256" key="1">
    <source>
        <dbReference type="SAM" id="MobiDB-lite"/>
    </source>
</evidence>
<feature type="compositionally biased region" description="Polar residues" evidence="1">
    <location>
        <begin position="84"/>
        <end position="93"/>
    </location>
</feature>
<name>A0AAN6RXG6_9PEZI</name>
<proteinExistence type="predicted"/>
<dbReference type="AlphaFoldDB" id="A0AAN6RXG6"/>
<feature type="non-terminal residue" evidence="2">
    <location>
        <position position="1"/>
    </location>
</feature>
<comment type="caution">
    <text evidence="2">The sequence shown here is derived from an EMBL/GenBank/DDBJ whole genome shotgun (WGS) entry which is preliminary data.</text>
</comment>
<protein>
    <submittedName>
        <fullName evidence="2">Uncharacterized protein</fullName>
    </submittedName>
</protein>
<evidence type="ECO:0000313" key="2">
    <source>
        <dbReference type="EMBL" id="KAK3933452.1"/>
    </source>
</evidence>
<dbReference type="EMBL" id="MU854231">
    <property type="protein sequence ID" value="KAK3933452.1"/>
    <property type="molecule type" value="Genomic_DNA"/>
</dbReference>
<feature type="compositionally biased region" description="Basic and acidic residues" evidence="1">
    <location>
        <begin position="30"/>
        <end position="45"/>
    </location>
</feature>
<feature type="region of interest" description="Disordered" evidence="1">
    <location>
        <begin position="23"/>
        <end position="173"/>
    </location>
</feature>
<feature type="compositionally biased region" description="Low complexity" evidence="1">
    <location>
        <begin position="50"/>
        <end position="60"/>
    </location>
</feature>
<feature type="compositionally biased region" description="Polar residues" evidence="1">
    <location>
        <begin position="136"/>
        <end position="151"/>
    </location>
</feature>
<gene>
    <name evidence="2" type="ORF">QBC46DRAFT_348615</name>
</gene>
<organism evidence="2 3">
    <name type="scientific">Diplogelasinospora grovesii</name>
    <dbReference type="NCBI Taxonomy" id="303347"/>
    <lineage>
        <taxon>Eukaryota</taxon>
        <taxon>Fungi</taxon>
        <taxon>Dikarya</taxon>
        <taxon>Ascomycota</taxon>
        <taxon>Pezizomycotina</taxon>
        <taxon>Sordariomycetes</taxon>
        <taxon>Sordariomycetidae</taxon>
        <taxon>Sordariales</taxon>
        <taxon>Diplogelasinosporaceae</taxon>
        <taxon>Diplogelasinospora</taxon>
    </lineage>
</organism>
<evidence type="ECO:0000313" key="3">
    <source>
        <dbReference type="Proteomes" id="UP001303473"/>
    </source>
</evidence>
<sequence length="203" mass="22553">KQRVHGEVHFRKFGEELASEYRVGQIPSELGKEREREQDALRDVMDVDTSSDYDGNSSDGDGPEDKIILGKCATAPIRRGQPHNLPTPSPSANKEQEEEERPIKIRKITASAQPSRQPPAAEPRRSVRLAARLTKSEQLASIAAGNTSGSATRPEPRRSRLAARSPNPEQLTSVLPATLLARLLAHNRDDRLFWLLAQPNRDE</sequence>
<reference evidence="3" key="1">
    <citation type="journal article" date="2023" name="Mol. Phylogenet. Evol.">
        <title>Genome-scale phylogeny and comparative genomics of the fungal order Sordariales.</title>
        <authorList>
            <person name="Hensen N."/>
            <person name="Bonometti L."/>
            <person name="Westerberg I."/>
            <person name="Brannstrom I.O."/>
            <person name="Guillou S."/>
            <person name="Cros-Aarteil S."/>
            <person name="Calhoun S."/>
            <person name="Haridas S."/>
            <person name="Kuo A."/>
            <person name="Mondo S."/>
            <person name="Pangilinan J."/>
            <person name="Riley R."/>
            <person name="LaButti K."/>
            <person name="Andreopoulos B."/>
            <person name="Lipzen A."/>
            <person name="Chen C."/>
            <person name="Yan M."/>
            <person name="Daum C."/>
            <person name="Ng V."/>
            <person name="Clum A."/>
            <person name="Steindorff A."/>
            <person name="Ohm R.A."/>
            <person name="Martin F."/>
            <person name="Silar P."/>
            <person name="Natvig D.O."/>
            <person name="Lalanne C."/>
            <person name="Gautier V."/>
            <person name="Ament-Velasquez S.L."/>
            <person name="Kruys A."/>
            <person name="Hutchinson M.I."/>
            <person name="Powell A.J."/>
            <person name="Barry K."/>
            <person name="Miller A.N."/>
            <person name="Grigoriev I.V."/>
            <person name="Debuchy R."/>
            <person name="Gladieux P."/>
            <person name="Hiltunen Thoren M."/>
            <person name="Johannesson H."/>
        </authorList>
    </citation>
    <scope>NUCLEOTIDE SEQUENCE [LARGE SCALE GENOMIC DNA]</scope>
    <source>
        <strain evidence="3">CBS 340.73</strain>
    </source>
</reference>
<dbReference type="Proteomes" id="UP001303473">
    <property type="component" value="Unassembled WGS sequence"/>
</dbReference>
<keyword evidence="3" id="KW-1185">Reference proteome</keyword>